<dbReference type="Proteomes" id="UP000095283">
    <property type="component" value="Unplaced"/>
</dbReference>
<evidence type="ECO:0000313" key="3">
    <source>
        <dbReference type="WBParaSite" id="Hba_15265"/>
    </source>
</evidence>
<evidence type="ECO:0000313" key="2">
    <source>
        <dbReference type="Proteomes" id="UP000095283"/>
    </source>
</evidence>
<reference evidence="3" key="1">
    <citation type="submission" date="2016-11" db="UniProtKB">
        <authorList>
            <consortium name="WormBaseParasite"/>
        </authorList>
    </citation>
    <scope>IDENTIFICATION</scope>
</reference>
<keyword evidence="2" id="KW-1185">Reference proteome</keyword>
<keyword evidence="1" id="KW-0175">Coiled coil</keyword>
<feature type="coiled-coil region" evidence="1">
    <location>
        <begin position="169"/>
        <end position="207"/>
    </location>
</feature>
<name>A0A1I7XCL1_HETBA</name>
<organism evidence="2 3">
    <name type="scientific">Heterorhabditis bacteriophora</name>
    <name type="common">Entomopathogenic nematode worm</name>
    <dbReference type="NCBI Taxonomy" id="37862"/>
    <lineage>
        <taxon>Eukaryota</taxon>
        <taxon>Metazoa</taxon>
        <taxon>Ecdysozoa</taxon>
        <taxon>Nematoda</taxon>
        <taxon>Chromadorea</taxon>
        <taxon>Rhabditida</taxon>
        <taxon>Rhabditina</taxon>
        <taxon>Rhabditomorpha</taxon>
        <taxon>Strongyloidea</taxon>
        <taxon>Heterorhabditidae</taxon>
        <taxon>Heterorhabditis</taxon>
    </lineage>
</organism>
<dbReference type="AlphaFoldDB" id="A0A1I7XCL1"/>
<protein>
    <submittedName>
        <fullName evidence="3">PRKG1_interact domain-containing protein</fullName>
    </submittedName>
</protein>
<proteinExistence type="predicted"/>
<accession>A0A1I7XCL1</accession>
<dbReference type="WBParaSite" id="Hba_15265">
    <property type="protein sequence ID" value="Hba_15265"/>
    <property type="gene ID" value="Hba_15265"/>
</dbReference>
<evidence type="ECO:0000256" key="1">
    <source>
        <dbReference type="SAM" id="Coils"/>
    </source>
</evidence>
<sequence length="222" mass="26108">MGRGNESPLREISQLHHLGVGRTQGTSSWSCLVFILFLWKLIILHIEFKSFGYLYSIQDSLSMCSKLQEADRLRSLDIMDFMETSMDIDEYMSCLKVSSNCRLSHSYYCYNNGVVMVLFQSIFRTWMYPLTPLILTITSCRRGTFSTMIELNHMTHMDTMRNFYLSILAKELQQKRAHEMEELRKENERLKTELETARMNISELKKVNIRLANSSRRCTCHK</sequence>